<dbReference type="GO" id="GO:0016020">
    <property type="term" value="C:membrane"/>
    <property type="evidence" value="ECO:0007669"/>
    <property type="project" value="InterPro"/>
</dbReference>
<gene>
    <name evidence="6" type="ORF">B0174_03705</name>
</gene>
<evidence type="ECO:0000256" key="2">
    <source>
        <dbReference type="ARBA" id="ARBA00029447"/>
    </source>
</evidence>
<dbReference type="GO" id="GO:0007165">
    <property type="term" value="P:signal transduction"/>
    <property type="evidence" value="ECO:0007669"/>
    <property type="project" value="UniProtKB-KW"/>
</dbReference>
<dbReference type="SUPFAM" id="SSF58104">
    <property type="entry name" value="Methyl-accepting chemotaxis protein (MCP) signaling domain"/>
    <property type="match status" value="1"/>
</dbReference>
<feature type="transmembrane region" description="Helical" evidence="4">
    <location>
        <begin position="7"/>
        <end position="28"/>
    </location>
</feature>
<dbReference type="SMART" id="SM00283">
    <property type="entry name" value="MA"/>
    <property type="match status" value="1"/>
</dbReference>
<dbReference type="InterPro" id="IPR004090">
    <property type="entry name" value="Chemotax_Me-accpt_rcpt"/>
</dbReference>
<name>A0A363D263_9BACT</name>
<dbReference type="EMBL" id="MUXE01000004">
    <property type="protein sequence ID" value="PUE65440.1"/>
    <property type="molecule type" value="Genomic_DNA"/>
</dbReference>
<evidence type="ECO:0000256" key="3">
    <source>
        <dbReference type="PROSITE-ProRule" id="PRU00284"/>
    </source>
</evidence>
<dbReference type="PANTHER" id="PTHR43531:SF11">
    <property type="entry name" value="METHYL-ACCEPTING CHEMOTAXIS PROTEIN 3"/>
    <property type="match status" value="1"/>
</dbReference>
<accession>A0A363D263</accession>
<comment type="similarity">
    <text evidence="2">Belongs to the methyl-accepting chemotaxis (MCP) protein family.</text>
</comment>
<evidence type="ECO:0000256" key="1">
    <source>
        <dbReference type="ARBA" id="ARBA00022500"/>
    </source>
</evidence>
<dbReference type="PROSITE" id="PS50111">
    <property type="entry name" value="CHEMOTAXIS_TRANSDUC_2"/>
    <property type="match status" value="1"/>
</dbReference>
<dbReference type="AlphaFoldDB" id="A0A363D263"/>
<organism evidence="6 7">
    <name type="scientific">Arcobacter caeni</name>
    <dbReference type="NCBI Taxonomy" id="1912877"/>
    <lineage>
        <taxon>Bacteria</taxon>
        <taxon>Pseudomonadati</taxon>
        <taxon>Campylobacterota</taxon>
        <taxon>Epsilonproteobacteria</taxon>
        <taxon>Campylobacterales</taxon>
        <taxon>Arcobacteraceae</taxon>
        <taxon>Arcobacter</taxon>
    </lineage>
</organism>
<dbReference type="Proteomes" id="UP000251135">
    <property type="component" value="Unassembled WGS sequence"/>
</dbReference>
<dbReference type="GO" id="GO:0006935">
    <property type="term" value="P:chemotaxis"/>
    <property type="evidence" value="ECO:0007669"/>
    <property type="project" value="UniProtKB-KW"/>
</dbReference>
<evidence type="ECO:0000259" key="5">
    <source>
        <dbReference type="PROSITE" id="PS50111"/>
    </source>
</evidence>
<comment type="caution">
    <text evidence="6">The sequence shown here is derived from an EMBL/GenBank/DDBJ whole genome shotgun (WGS) entry which is preliminary data.</text>
</comment>
<dbReference type="PANTHER" id="PTHR43531">
    <property type="entry name" value="PROTEIN ICFG"/>
    <property type="match status" value="1"/>
</dbReference>
<evidence type="ECO:0000256" key="4">
    <source>
        <dbReference type="SAM" id="Phobius"/>
    </source>
</evidence>
<protein>
    <submittedName>
        <fullName evidence="6">Chemotaxis protein</fullName>
    </submittedName>
</protein>
<dbReference type="InterPro" id="IPR004089">
    <property type="entry name" value="MCPsignal_dom"/>
</dbReference>
<dbReference type="PRINTS" id="PR00260">
    <property type="entry name" value="CHEMTRNSDUCR"/>
</dbReference>
<keyword evidence="4" id="KW-0812">Transmembrane</keyword>
<evidence type="ECO:0000313" key="7">
    <source>
        <dbReference type="Proteomes" id="UP000251135"/>
    </source>
</evidence>
<dbReference type="RefSeq" id="WP_108558310.1">
    <property type="nucleotide sequence ID" value="NZ_MUXE01000004.1"/>
</dbReference>
<dbReference type="GO" id="GO:0004888">
    <property type="term" value="F:transmembrane signaling receptor activity"/>
    <property type="evidence" value="ECO:0007669"/>
    <property type="project" value="InterPro"/>
</dbReference>
<dbReference type="InterPro" id="IPR051310">
    <property type="entry name" value="MCP_chemotaxis"/>
</dbReference>
<sequence>MFNLKSLYLRMTIVHYIGIIILPLNAFLFTTDRIAQIIQVVIAFALIIHELDERKNGKLLSQELVKFLKNMDNKNVSLEINTSMASEYSQIKDVIDQREVELLKKEKEELLLIQEAKMVMDKIKHGLYSDIITSTTSNKSLEEFKKGVNEMIVETRGHFSNVNNILNEYTNYDYRNELKLDGITHDGEFKLLVGSVNKLKNAITQMLLENKTNGVALQNTSEVLLNNVDKLNQSSNEAAQSLKNTASVLEKITQNVDKTSAQTKQMSNLANAVTVSANDGLNLAFKTTTAMDEINEKVSAINESITIIDQIAFQTNILSLNAAVEAATAGEAGKGFAVVAQEVRNLANNSTQAAREIKNLVESANLKANEGKTIANNMIQGYTTLNSDINKTIELIGDVSSTSKEQQIGIIQINDAINILEKQVEANAEVSSQANNIAVKTSNIANKIVDNANQKEFEGKDSINCKRCN</sequence>
<dbReference type="Pfam" id="PF00015">
    <property type="entry name" value="MCPsignal"/>
    <property type="match status" value="1"/>
</dbReference>
<dbReference type="Gene3D" id="1.10.287.950">
    <property type="entry name" value="Methyl-accepting chemotaxis protein"/>
    <property type="match status" value="1"/>
</dbReference>
<keyword evidence="4" id="KW-1133">Transmembrane helix</keyword>
<keyword evidence="1" id="KW-0145">Chemotaxis</keyword>
<evidence type="ECO:0000313" key="6">
    <source>
        <dbReference type="EMBL" id="PUE65440.1"/>
    </source>
</evidence>
<reference evidence="6 7" key="1">
    <citation type="submission" date="2017-02" db="EMBL/GenBank/DDBJ databases">
        <title>Arcobacter caeni sp. nov, a new Arcobacter species isolated from reclaimed water.</title>
        <authorList>
            <person name="Figueras M.J."/>
            <person name="Perez-Cataluna A."/>
            <person name="Salas-Masso N."/>
        </authorList>
    </citation>
    <scope>NUCLEOTIDE SEQUENCE [LARGE SCALE GENOMIC DNA]</scope>
    <source>
        <strain evidence="6 7">RW17-10</strain>
    </source>
</reference>
<proteinExistence type="inferred from homology"/>
<keyword evidence="3" id="KW-0807">Transducer</keyword>
<keyword evidence="7" id="KW-1185">Reference proteome</keyword>
<dbReference type="OrthoDB" id="5318642at2"/>
<keyword evidence="4" id="KW-0472">Membrane</keyword>
<feature type="domain" description="Methyl-accepting transducer" evidence="5">
    <location>
        <begin position="213"/>
        <end position="438"/>
    </location>
</feature>